<organism evidence="2 3">
    <name type="scientific">Anabarilius grahami</name>
    <name type="common">Kanglang fish</name>
    <name type="synonym">Barilius grahami</name>
    <dbReference type="NCBI Taxonomy" id="495550"/>
    <lineage>
        <taxon>Eukaryota</taxon>
        <taxon>Metazoa</taxon>
        <taxon>Chordata</taxon>
        <taxon>Craniata</taxon>
        <taxon>Vertebrata</taxon>
        <taxon>Euteleostomi</taxon>
        <taxon>Actinopterygii</taxon>
        <taxon>Neopterygii</taxon>
        <taxon>Teleostei</taxon>
        <taxon>Ostariophysi</taxon>
        <taxon>Cypriniformes</taxon>
        <taxon>Xenocyprididae</taxon>
        <taxon>Xenocypridinae</taxon>
        <taxon>Xenocypridinae incertae sedis</taxon>
        <taxon>Anabarilius</taxon>
    </lineage>
</organism>
<gene>
    <name evidence="2" type="ORF">DPX16_0557</name>
</gene>
<feature type="transmembrane region" description="Helical" evidence="1">
    <location>
        <begin position="7"/>
        <end position="23"/>
    </location>
</feature>
<reference evidence="2 3" key="1">
    <citation type="submission" date="2018-10" db="EMBL/GenBank/DDBJ databases">
        <title>Genome assembly for a Yunnan-Guizhou Plateau 3E fish, Anabarilius grahami (Regan), and its evolutionary and genetic applications.</title>
        <authorList>
            <person name="Jiang W."/>
        </authorList>
    </citation>
    <scope>NUCLEOTIDE SEQUENCE [LARGE SCALE GENOMIC DNA]</scope>
    <source>
        <strain evidence="2">AG-KIZ</strain>
        <tissue evidence="2">Muscle</tissue>
    </source>
</reference>
<dbReference type="Proteomes" id="UP000281406">
    <property type="component" value="Unassembled WGS sequence"/>
</dbReference>
<keyword evidence="1" id="KW-0472">Membrane</keyword>
<feature type="transmembrane region" description="Helical" evidence="1">
    <location>
        <begin position="35"/>
        <end position="59"/>
    </location>
</feature>
<evidence type="ECO:0000313" key="2">
    <source>
        <dbReference type="EMBL" id="ROJ91844.1"/>
    </source>
</evidence>
<comment type="caution">
    <text evidence="2">The sequence shown here is derived from an EMBL/GenBank/DDBJ whole genome shotgun (WGS) entry which is preliminary data.</text>
</comment>
<keyword evidence="1" id="KW-1133">Transmembrane helix</keyword>
<evidence type="ECO:0000313" key="3">
    <source>
        <dbReference type="Proteomes" id="UP000281406"/>
    </source>
</evidence>
<proteinExistence type="predicted"/>
<keyword evidence="1" id="KW-0812">Transmembrane</keyword>
<sequence length="89" mass="10443">MANFQTRILHLDLCVIIILLTYTENRPASPKQMPLYIITIISCFGVIMIFLIITICFYIHRSTVFIQFHEHDLSFSRHQFVSATHQMSI</sequence>
<dbReference type="AlphaFoldDB" id="A0A3N0XW89"/>
<name>A0A3N0XW89_ANAGA</name>
<dbReference type="EMBL" id="RJVU01058839">
    <property type="protein sequence ID" value="ROJ91844.1"/>
    <property type="molecule type" value="Genomic_DNA"/>
</dbReference>
<keyword evidence="3" id="KW-1185">Reference proteome</keyword>
<accession>A0A3N0XW89</accession>
<evidence type="ECO:0000256" key="1">
    <source>
        <dbReference type="SAM" id="Phobius"/>
    </source>
</evidence>
<protein>
    <submittedName>
        <fullName evidence="2">Uncharacterized protein</fullName>
    </submittedName>
</protein>